<dbReference type="EMBL" id="JALPRF010000001">
    <property type="protein sequence ID" value="MCK8490449.1"/>
    <property type="molecule type" value="Genomic_DNA"/>
</dbReference>
<reference evidence="2 3" key="1">
    <citation type="submission" date="2022-04" db="EMBL/GenBank/DDBJ databases">
        <title>Spirosoma sp. strain RP8 genome sequencing and assembly.</title>
        <authorList>
            <person name="Jung Y."/>
        </authorList>
    </citation>
    <scope>NUCLEOTIDE SEQUENCE [LARGE SCALE GENOMIC DNA]</scope>
    <source>
        <strain evidence="2 3">RP8</strain>
    </source>
</reference>
<comment type="caution">
    <text evidence="2">The sequence shown here is derived from an EMBL/GenBank/DDBJ whole genome shotgun (WGS) entry which is preliminary data.</text>
</comment>
<feature type="domain" description="Virulence factor Evf" evidence="1">
    <location>
        <begin position="43"/>
        <end position="276"/>
    </location>
</feature>
<gene>
    <name evidence="2" type="ORF">M0L20_01220</name>
</gene>
<dbReference type="InterPro" id="IPR041576">
    <property type="entry name" value="Evf"/>
</dbReference>
<proteinExistence type="predicted"/>
<dbReference type="Proteomes" id="UP001202180">
    <property type="component" value="Unassembled WGS sequence"/>
</dbReference>
<sequence>MKTLEKKQETPKRTEDIKIQIANAKAFFNDEKLATYVPEDNPYADKDGLVEFIIGVELVDDPVVVKALVEQKKILIGITSVVTDYINRYSQAYGKEYKTDPELWTLALSKVPLMGPSKIDTQSYTRHIKGISIASDFVNFILDVVASEGSSALDSFKSFLQKQGEALRFGVEQNKDFYKTITVGVAVEVFKVGDEVIYTPKIKQYRVDFDRSNTKWSSACASAEFVDINFNYMYAANVFDYEALEDPEIKKAFDDFLRGSRKAQIENATTFFNDDFPPKNPVQ</sequence>
<dbReference type="Pfam" id="PF18270">
    <property type="entry name" value="Evf"/>
    <property type="match status" value="1"/>
</dbReference>
<keyword evidence="3" id="KW-1185">Reference proteome</keyword>
<evidence type="ECO:0000313" key="2">
    <source>
        <dbReference type="EMBL" id="MCK8490449.1"/>
    </source>
</evidence>
<organism evidence="2 3">
    <name type="scientific">Spirosoma liriopis</name>
    <dbReference type="NCBI Taxonomy" id="2937440"/>
    <lineage>
        <taxon>Bacteria</taxon>
        <taxon>Pseudomonadati</taxon>
        <taxon>Bacteroidota</taxon>
        <taxon>Cytophagia</taxon>
        <taxon>Cytophagales</taxon>
        <taxon>Cytophagaceae</taxon>
        <taxon>Spirosoma</taxon>
    </lineage>
</organism>
<dbReference type="RefSeq" id="WP_248475284.1">
    <property type="nucleotide sequence ID" value="NZ_JALPRF010000001.1"/>
</dbReference>
<accession>A0ABT0HE81</accession>
<evidence type="ECO:0000259" key="1">
    <source>
        <dbReference type="Pfam" id="PF18270"/>
    </source>
</evidence>
<evidence type="ECO:0000313" key="3">
    <source>
        <dbReference type="Proteomes" id="UP001202180"/>
    </source>
</evidence>
<protein>
    <recommendedName>
        <fullName evidence="1">Virulence factor Evf domain-containing protein</fullName>
    </recommendedName>
</protein>
<name>A0ABT0HE81_9BACT</name>